<name>A0A6L9LCR6_9BACT</name>
<evidence type="ECO:0000313" key="3">
    <source>
        <dbReference type="Proteomes" id="UP000474175"/>
    </source>
</evidence>
<accession>A0A6L9LCR6</accession>
<dbReference type="AlphaFoldDB" id="A0A6L9LCR6"/>
<keyword evidence="1" id="KW-0472">Membrane</keyword>
<gene>
    <name evidence="2" type="ORF">GK108_25845</name>
</gene>
<keyword evidence="1" id="KW-1133">Transmembrane helix</keyword>
<dbReference type="EMBL" id="JAAFZH010000016">
    <property type="protein sequence ID" value="NDU98334.1"/>
    <property type="molecule type" value="Genomic_DNA"/>
</dbReference>
<keyword evidence="1" id="KW-0812">Transmembrane</keyword>
<evidence type="ECO:0000256" key="1">
    <source>
        <dbReference type="SAM" id="Phobius"/>
    </source>
</evidence>
<protein>
    <recommendedName>
        <fullName evidence="4">PH domain-containing protein</fullName>
    </recommendedName>
</protein>
<organism evidence="2 3">
    <name type="scientific">Spirosoma terrae</name>
    <dbReference type="NCBI Taxonomy" id="1968276"/>
    <lineage>
        <taxon>Bacteria</taxon>
        <taxon>Pseudomonadati</taxon>
        <taxon>Bacteroidota</taxon>
        <taxon>Cytophagia</taxon>
        <taxon>Cytophagales</taxon>
        <taxon>Cytophagaceae</taxon>
        <taxon>Spirosoma</taxon>
    </lineage>
</organism>
<comment type="caution">
    <text evidence="2">The sequence shown here is derived from an EMBL/GenBank/DDBJ whole genome shotgun (WGS) entry which is preliminary data.</text>
</comment>
<evidence type="ECO:0008006" key="4">
    <source>
        <dbReference type="Google" id="ProtNLM"/>
    </source>
</evidence>
<dbReference type="Proteomes" id="UP000474175">
    <property type="component" value="Unassembled WGS sequence"/>
</dbReference>
<sequence>MKPGDWFGLSLLTSIIILIYIWRLDTRIDVQGIHYRVFPIFSWRTIPWRLVKSATLTRYSFVGYGIRIGWEGWVYNIAGNRGLRIERSHKNVIIIGTQQPDELQTWLDQHLAISS</sequence>
<evidence type="ECO:0000313" key="2">
    <source>
        <dbReference type="EMBL" id="NDU98334.1"/>
    </source>
</evidence>
<reference evidence="2 3" key="1">
    <citation type="submission" date="2020-02" db="EMBL/GenBank/DDBJ databases">
        <title>Draft genome sequence of two Spirosoma agri KCTC 52727 and Spirosoma terrae KCTC 52035.</title>
        <authorList>
            <person name="Rojas J."/>
            <person name="Ambika Manirajan B."/>
            <person name="Suarez C."/>
            <person name="Ratering S."/>
            <person name="Schnell S."/>
        </authorList>
    </citation>
    <scope>NUCLEOTIDE SEQUENCE [LARGE SCALE GENOMIC DNA]</scope>
    <source>
        <strain evidence="2 3">KCTC 52035</strain>
    </source>
</reference>
<keyword evidence="3" id="KW-1185">Reference proteome</keyword>
<feature type="transmembrane region" description="Helical" evidence="1">
    <location>
        <begin position="6"/>
        <end position="22"/>
    </location>
</feature>
<proteinExistence type="predicted"/>
<dbReference type="RefSeq" id="WP_163954465.1">
    <property type="nucleotide sequence ID" value="NZ_JAAFZH010000016.1"/>
</dbReference>